<organism evidence="1 2">
    <name type="scientific">Bacillus paramycoides</name>
    <dbReference type="NCBI Taxonomy" id="2026194"/>
    <lineage>
        <taxon>Bacteria</taxon>
        <taxon>Bacillati</taxon>
        <taxon>Bacillota</taxon>
        <taxon>Bacilli</taxon>
        <taxon>Bacillales</taxon>
        <taxon>Bacillaceae</taxon>
        <taxon>Bacillus</taxon>
        <taxon>Bacillus cereus group</taxon>
    </lineage>
</organism>
<dbReference type="EMBL" id="JARMDB010000004">
    <property type="protein sequence ID" value="MED1565523.1"/>
    <property type="molecule type" value="Genomic_DNA"/>
</dbReference>
<protein>
    <recommendedName>
        <fullName evidence="3">Transposase</fullName>
    </recommendedName>
</protein>
<comment type="caution">
    <text evidence="1">The sequence shown here is derived from an EMBL/GenBank/DDBJ whole genome shotgun (WGS) entry which is preliminary data.</text>
</comment>
<gene>
    <name evidence="1" type="ORF">P4U88_06110</name>
</gene>
<dbReference type="Proteomes" id="UP001309448">
    <property type="component" value="Unassembled WGS sequence"/>
</dbReference>
<evidence type="ECO:0008006" key="3">
    <source>
        <dbReference type="Google" id="ProtNLM"/>
    </source>
</evidence>
<sequence>MLEVKFYDWKKQRPKKHYLHVIEEMICRKKSGYRLFFLYKLHPASSVFN</sequence>
<evidence type="ECO:0000313" key="2">
    <source>
        <dbReference type="Proteomes" id="UP001309448"/>
    </source>
</evidence>
<proteinExistence type="predicted"/>
<name>A0ABU6MSI5_9BACI</name>
<reference evidence="1 2" key="1">
    <citation type="submission" date="2023-03" db="EMBL/GenBank/DDBJ databases">
        <title>Bacillus Genome Sequencing.</title>
        <authorList>
            <person name="Dunlap C."/>
        </authorList>
    </citation>
    <scope>NUCLEOTIDE SEQUENCE [LARGE SCALE GENOMIC DNA]</scope>
    <source>
        <strain evidence="1 2">B-615</strain>
    </source>
</reference>
<accession>A0ABU6MSI5</accession>
<dbReference type="RefSeq" id="WP_327919503.1">
    <property type="nucleotide sequence ID" value="NZ_JARLYQ010000013.1"/>
</dbReference>
<evidence type="ECO:0000313" key="1">
    <source>
        <dbReference type="EMBL" id="MED1565523.1"/>
    </source>
</evidence>
<keyword evidence="2" id="KW-1185">Reference proteome</keyword>